<dbReference type="RefSeq" id="WP_380508018.1">
    <property type="nucleotide sequence ID" value="NZ_JBHEZX010000005.1"/>
</dbReference>
<protein>
    <submittedName>
        <fullName evidence="2">Uncharacterized protein</fullName>
    </submittedName>
</protein>
<dbReference type="EMBL" id="JBHEZX010000005">
    <property type="protein sequence ID" value="MFC1410416.1"/>
    <property type="molecule type" value="Genomic_DNA"/>
</dbReference>
<name>A0ABV6V9M0_9ACTN</name>
<evidence type="ECO:0000313" key="2">
    <source>
        <dbReference type="EMBL" id="MFC1410416.1"/>
    </source>
</evidence>
<feature type="compositionally biased region" description="Acidic residues" evidence="1">
    <location>
        <begin position="43"/>
        <end position="57"/>
    </location>
</feature>
<gene>
    <name evidence="2" type="ORF">ACEZDG_14190</name>
</gene>
<comment type="caution">
    <text evidence="2">The sequence shown here is derived from an EMBL/GenBank/DDBJ whole genome shotgun (WGS) entry which is preliminary data.</text>
</comment>
<evidence type="ECO:0000256" key="1">
    <source>
        <dbReference type="SAM" id="MobiDB-lite"/>
    </source>
</evidence>
<sequence length="122" mass="12770">MTTPTPDQQVTDGQEVNDPTQDTAGNPDVDQMDPYAVTIPPPPEDDSEDATAADTTDDPPAPATAPADEPVDPVAAAQAVIAAYEQERVQACAQDIEAVLAKYGMRLEVLPAQITLAPVDKS</sequence>
<keyword evidence="3" id="KW-1185">Reference proteome</keyword>
<accession>A0ABV6V9M0</accession>
<proteinExistence type="predicted"/>
<evidence type="ECO:0000313" key="3">
    <source>
        <dbReference type="Proteomes" id="UP001592582"/>
    </source>
</evidence>
<dbReference type="Proteomes" id="UP001592582">
    <property type="component" value="Unassembled WGS sequence"/>
</dbReference>
<reference evidence="2 3" key="1">
    <citation type="submission" date="2024-09" db="EMBL/GenBank/DDBJ databases">
        <authorList>
            <person name="Lee S.D."/>
        </authorList>
    </citation>
    <scope>NUCLEOTIDE SEQUENCE [LARGE SCALE GENOMIC DNA]</scope>
    <source>
        <strain evidence="2 3">N1-1</strain>
    </source>
</reference>
<feature type="region of interest" description="Disordered" evidence="1">
    <location>
        <begin position="1"/>
        <end position="72"/>
    </location>
</feature>
<feature type="compositionally biased region" description="Polar residues" evidence="1">
    <location>
        <begin position="1"/>
        <end position="24"/>
    </location>
</feature>
<organism evidence="2 3">
    <name type="scientific">Streptacidiphilus alkalitolerans</name>
    <dbReference type="NCBI Taxonomy" id="3342712"/>
    <lineage>
        <taxon>Bacteria</taxon>
        <taxon>Bacillati</taxon>
        <taxon>Actinomycetota</taxon>
        <taxon>Actinomycetes</taxon>
        <taxon>Kitasatosporales</taxon>
        <taxon>Streptomycetaceae</taxon>
        <taxon>Streptacidiphilus</taxon>
    </lineage>
</organism>